<organism evidence="1">
    <name type="scientific">marine metagenome</name>
    <dbReference type="NCBI Taxonomy" id="408172"/>
    <lineage>
        <taxon>unclassified sequences</taxon>
        <taxon>metagenomes</taxon>
        <taxon>ecological metagenomes</taxon>
    </lineage>
</organism>
<name>A0A381T2Z3_9ZZZZ</name>
<dbReference type="AlphaFoldDB" id="A0A381T2Z3"/>
<dbReference type="EMBL" id="UINC01003947">
    <property type="protein sequence ID" value="SVA10575.1"/>
    <property type="molecule type" value="Genomic_DNA"/>
</dbReference>
<gene>
    <name evidence="1" type="ORF">METZ01_LOCUS63429</name>
</gene>
<evidence type="ECO:0000313" key="1">
    <source>
        <dbReference type="EMBL" id="SVA10575.1"/>
    </source>
</evidence>
<protein>
    <submittedName>
        <fullName evidence="1">Uncharacterized protein</fullName>
    </submittedName>
</protein>
<sequence length="143" mass="17271">MKFIWFLLCFLWVSTVQANEPEIPTINEIIDWVPEEVPRTVSFYIDTDGDGQFDIKIAYSLIEAYACKQNCVRRIIDNGDHWILPAPGVNYYVIKKWIVYRYVDDKAGEWRGIDKTQQWIFEYPYNDDWLREKFYPLWPDQMK</sequence>
<accession>A0A381T2Z3</accession>
<reference evidence="1" key="1">
    <citation type="submission" date="2018-05" db="EMBL/GenBank/DDBJ databases">
        <authorList>
            <person name="Lanie J.A."/>
            <person name="Ng W.-L."/>
            <person name="Kazmierczak K.M."/>
            <person name="Andrzejewski T.M."/>
            <person name="Davidsen T.M."/>
            <person name="Wayne K.J."/>
            <person name="Tettelin H."/>
            <person name="Glass J.I."/>
            <person name="Rusch D."/>
            <person name="Podicherti R."/>
            <person name="Tsui H.-C.T."/>
            <person name="Winkler M.E."/>
        </authorList>
    </citation>
    <scope>NUCLEOTIDE SEQUENCE</scope>
</reference>
<proteinExistence type="predicted"/>